<dbReference type="Proteomes" id="UP001595871">
    <property type="component" value="Unassembled WGS sequence"/>
</dbReference>
<name>A0ABV8MZA3_9ACTN</name>
<feature type="region of interest" description="Disordered" evidence="1">
    <location>
        <begin position="1"/>
        <end position="72"/>
    </location>
</feature>
<dbReference type="EMBL" id="JBHSCF010000013">
    <property type="protein sequence ID" value="MFC4186193.1"/>
    <property type="molecule type" value="Genomic_DNA"/>
</dbReference>
<protein>
    <submittedName>
        <fullName evidence="2">Uncharacterized protein</fullName>
    </submittedName>
</protein>
<sequence length="152" mass="16329">MGFDEEWSRLRSQAAEQQQGTSMRLNGADEGPPPGPGGQADLASTPAEKKAAANTIENELEPSTKKATDWADEASATAVKEFDGWDTGAGLKKVTETWDKQVKVLMGRLSSEKNALRGANLYFNNNELDINSQFSPLLTPRTGPYASGLNGL</sequence>
<proteinExistence type="predicted"/>
<feature type="compositionally biased region" description="Polar residues" evidence="1">
    <location>
        <begin position="10"/>
        <end position="24"/>
    </location>
</feature>
<dbReference type="RefSeq" id="WP_200696247.1">
    <property type="nucleotide sequence ID" value="NZ_BAAAYA010000021.1"/>
</dbReference>
<reference evidence="3" key="1">
    <citation type="journal article" date="2019" name="Int. J. Syst. Evol. Microbiol.">
        <title>The Global Catalogue of Microorganisms (GCM) 10K type strain sequencing project: providing services to taxonomists for standard genome sequencing and annotation.</title>
        <authorList>
            <consortium name="The Broad Institute Genomics Platform"/>
            <consortium name="The Broad Institute Genome Sequencing Center for Infectious Disease"/>
            <person name="Wu L."/>
            <person name="Ma J."/>
        </authorList>
    </citation>
    <scope>NUCLEOTIDE SEQUENCE [LARGE SCALE GENOMIC DNA]</scope>
    <source>
        <strain evidence="3">CCM 3243</strain>
    </source>
</reference>
<gene>
    <name evidence="2" type="ORF">ACFO3R_07315</name>
</gene>
<evidence type="ECO:0000256" key="1">
    <source>
        <dbReference type="SAM" id="MobiDB-lite"/>
    </source>
</evidence>
<evidence type="ECO:0000313" key="3">
    <source>
        <dbReference type="Proteomes" id="UP001595871"/>
    </source>
</evidence>
<comment type="caution">
    <text evidence="2">The sequence shown here is derived from an EMBL/GenBank/DDBJ whole genome shotgun (WGS) entry which is preliminary data.</text>
</comment>
<accession>A0ABV8MZA3</accession>
<evidence type="ECO:0000313" key="2">
    <source>
        <dbReference type="EMBL" id="MFC4186193.1"/>
    </source>
</evidence>
<organism evidence="2 3">
    <name type="scientific">Streptomyces flavovirens</name>
    <dbReference type="NCBI Taxonomy" id="52258"/>
    <lineage>
        <taxon>Bacteria</taxon>
        <taxon>Bacillati</taxon>
        <taxon>Actinomycetota</taxon>
        <taxon>Actinomycetes</taxon>
        <taxon>Kitasatosporales</taxon>
        <taxon>Streptomycetaceae</taxon>
        <taxon>Streptomyces</taxon>
    </lineage>
</organism>
<keyword evidence="3" id="KW-1185">Reference proteome</keyword>